<evidence type="ECO:0000313" key="2">
    <source>
        <dbReference type="EMBL" id="KAJ7210546.1"/>
    </source>
</evidence>
<comment type="caution">
    <text evidence="2">The sequence shown here is derived from an EMBL/GenBank/DDBJ whole genome shotgun (WGS) entry which is preliminary data.</text>
</comment>
<evidence type="ECO:0000256" key="1">
    <source>
        <dbReference type="SAM" id="MobiDB-lite"/>
    </source>
</evidence>
<dbReference type="EMBL" id="JARJCW010000028">
    <property type="protein sequence ID" value="KAJ7210546.1"/>
    <property type="molecule type" value="Genomic_DNA"/>
</dbReference>
<gene>
    <name evidence="2" type="ORF">GGX14DRAFT_304023</name>
</gene>
<dbReference type="Proteomes" id="UP001219525">
    <property type="component" value="Unassembled WGS sequence"/>
</dbReference>
<feature type="non-terminal residue" evidence="2">
    <location>
        <position position="105"/>
    </location>
</feature>
<dbReference type="AlphaFoldDB" id="A0AAD6YDI2"/>
<feature type="region of interest" description="Disordered" evidence="1">
    <location>
        <begin position="55"/>
        <end position="91"/>
    </location>
</feature>
<protein>
    <submittedName>
        <fullName evidence="2">Low temperature viability protein</fullName>
    </submittedName>
</protein>
<feature type="non-terminal residue" evidence="2">
    <location>
        <position position="1"/>
    </location>
</feature>
<keyword evidence="3" id="KW-1185">Reference proteome</keyword>
<sequence>GKSRAELEQILLEADREASMGEAALYGVYYDDSEYNYTQHLRHVGVQENGVESVLAKSPSVSKKSKGKGSKGKGGILKNLPEGVLDSSSELPRTYKAQQAIPASI</sequence>
<name>A0AAD6YDI2_9AGAR</name>
<accession>A0AAD6YDI2</accession>
<dbReference type="Pfam" id="PF04180">
    <property type="entry name" value="LTV"/>
    <property type="match status" value="1"/>
</dbReference>
<reference evidence="2" key="1">
    <citation type="submission" date="2023-03" db="EMBL/GenBank/DDBJ databases">
        <title>Massive genome expansion in bonnet fungi (Mycena s.s.) driven by repeated elements and novel gene families across ecological guilds.</title>
        <authorList>
            <consortium name="Lawrence Berkeley National Laboratory"/>
            <person name="Harder C.B."/>
            <person name="Miyauchi S."/>
            <person name="Viragh M."/>
            <person name="Kuo A."/>
            <person name="Thoen E."/>
            <person name="Andreopoulos B."/>
            <person name="Lu D."/>
            <person name="Skrede I."/>
            <person name="Drula E."/>
            <person name="Henrissat B."/>
            <person name="Morin E."/>
            <person name="Kohler A."/>
            <person name="Barry K."/>
            <person name="LaButti K."/>
            <person name="Morin E."/>
            <person name="Salamov A."/>
            <person name="Lipzen A."/>
            <person name="Mereny Z."/>
            <person name="Hegedus B."/>
            <person name="Baldrian P."/>
            <person name="Stursova M."/>
            <person name="Weitz H."/>
            <person name="Taylor A."/>
            <person name="Grigoriev I.V."/>
            <person name="Nagy L.G."/>
            <person name="Martin F."/>
            <person name="Kauserud H."/>
        </authorList>
    </citation>
    <scope>NUCLEOTIDE SEQUENCE</scope>
    <source>
        <strain evidence="2">9144</strain>
    </source>
</reference>
<dbReference type="InterPro" id="IPR007307">
    <property type="entry name" value="Ltv1"/>
</dbReference>
<proteinExistence type="predicted"/>
<evidence type="ECO:0000313" key="3">
    <source>
        <dbReference type="Proteomes" id="UP001219525"/>
    </source>
</evidence>
<organism evidence="2 3">
    <name type="scientific">Mycena pura</name>
    <dbReference type="NCBI Taxonomy" id="153505"/>
    <lineage>
        <taxon>Eukaryota</taxon>
        <taxon>Fungi</taxon>
        <taxon>Dikarya</taxon>
        <taxon>Basidiomycota</taxon>
        <taxon>Agaricomycotina</taxon>
        <taxon>Agaricomycetes</taxon>
        <taxon>Agaricomycetidae</taxon>
        <taxon>Agaricales</taxon>
        <taxon>Marasmiineae</taxon>
        <taxon>Mycenaceae</taxon>
        <taxon>Mycena</taxon>
    </lineage>
</organism>
<dbReference type="GO" id="GO:0042274">
    <property type="term" value="P:ribosomal small subunit biogenesis"/>
    <property type="evidence" value="ECO:0007669"/>
    <property type="project" value="InterPro"/>
</dbReference>